<keyword evidence="1 2" id="KW-0456">Lyase</keyword>
<dbReference type="Proteomes" id="UP000828924">
    <property type="component" value="Chromosome"/>
</dbReference>
<sequence length="351" mass="40271">MSKPQLFENTRDQDAAALATYAVPTYLLPWPVTLHPDHAHAEGRTLAWARRWDLLTSDAARQRITDIRPALFAAWFCPRTDRQGVALKAKWAIWLWLWDDLFDDGPLGRDPTAFHSAALQLEHALTDPPPPPNDPQLTLPLARALADLWGDLSDYFPPTCRSRFPDNTREYLGAMAEETANRSAETLPTLDEYLRLRVMNAATRPSIDVIEGLQQADIPDELHRGLYGELRDMHAELWTWSNDAYTVRKDLHYRNPHNLVLVLRHVRNLSLQEAADQAARMVEQRVRDCVRVADRLRRLTDTPGTPHAQHKEQILRGIRVLEDASAGYFRWQETTVRYKRTSGFITPPPRT</sequence>
<dbReference type="EC" id="4.2.3.-" evidence="2"/>
<keyword evidence="4" id="KW-1185">Reference proteome</keyword>
<keyword evidence="2" id="KW-0460">Magnesium</keyword>
<dbReference type="Gene3D" id="1.10.600.10">
    <property type="entry name" value="Farnesyl Diphosphate Synthase"/>
    <property type="match status" value="1"/>
</dbReference>
<keyword evidence="2" id="KW-0479">Metal-binding</keyword>
<dbReference type="InterPro" id="IPR008949">
    <property type="entry name" value="Isoprenoid_synthase_dom_sf"/>
</dbReference>
<comment type="cofactor">
    <cofactor evidence="2">
        <name>Mg(2+)</name>
        <dbReference type="ChEBI" id="CHEBI:18420"/>
    </cofactor>
</comment>
<reference evidence="3 4" key="1">
    <citation type="submission" date="2021-03" db="EMBL/GenBank/DDBJ databases">
        <title>Complete genome of Streptomyces formicae strain 1H-GS9 (DSM 100524).</title>
        <authorList>
            <person name="Atanasov K.E."/>
            <person name="Altabella T."/>
            <person name="Ferrer A."/>
        </authorList>
    </citation>
    <scope>NUCLEOTIDE SEQUENCE [LARGE SCALE GENOMIC DNA]</scope>
    <source>
        <strain evidence="3 4">1H-GS9</strain>
    </source>
</reference>
<comment type="similarity">
    <text evidence="2">Belongs to the terpene synthase family.</text>
</comment>
<organism evidence="3 4">
    <name type="scientific">Streptomyces formicae</name>
    <dbReference type="NCBI Taxonomy" id="1616117"/>
    <lineage>
        <taxon>Bacteria</taxon>
        <taxon>Bacillati</taxon>
        <taxon>Actinomycetota</taxon>
        <taxon>Actinomycetes</taxon>
        <taxon>Kitasatosporales</taxon>
        <taxon>Streptomycetaceae</taxon>
        <taxon>Streptomyces</taxon>
    </lineage>
</organism>
<dbReference type="PANTHER" id="PTHR35201:SF4">
    <property type="entry name" value="BETA-PINACENE SYNTHASE-RELATED"/>
    <property type="match status" value="1"/>
</dbReference>
<gene>
    <name evidence="3" type="ORF">J4032_17200</name>
</gene>
<accession>A0ABY3WXT0</accession>
<dbReference type="SUPFAM" id="SSF48576">
    <property type="entry name" value="Terpenoid synthases"/>
    <property type="match status" value="1"/>
</dbReference>
<name>A0ABY3WXT0_9ACTN</name>
<evidence type="ECO:0000313" key="3">
    <source>
        <dbReference type="EMBL" id="UNM16915.1"/>
    </source>
</evidence>
<dbReference type="EMBL" id="CP071872">
    <property type="protein sequence ID" value="UNM16915.1"/>
    <property type="molecule type" value="Genomic_DNA"/>
</dbReference>
<evidence type="ECO:0000256" key="1">
    <source>
        <dbReference type="ARBA" id="ARBA00023239"/>
    </source>
</evidence>
<evidence type="ECO:0000313" key="4">
    <source>
        <dbReference type="Proteomes" id="UP000828924"/>
    </source>
</evidence>
<dbReference type="InterPro" id="IPR034686">
    <property type="entry name" value="Terpene_cyclase-like_2"/>
</dbReference>
<evidence type="ECO:0000256" key="2">
    <source>
        <dbReference type="RuleBase" id="RU366034"/>
    </source>
</evidence>
<proteinExistence type="inferred from homology"/>
<protein>
    <recommendedName>
        <fullName evidence="2">Terpene synthase</fullName>
        <ecNumber evidence="2">4.2.3.-</ecNumber>
    </recommendedName>
</protein>
<dbReference type="RefSeq" id="WP_242331732.1">
    <property type="nucleotide sequence ID" value="NZ_CP071872.1"/>
</dbReference>
<dbReference type="PANTHER" id="PTHR35201">
    <property type="entry name" value="TERPENE SYNTHASE"/>
    <property type="match status" value="1"/>
</dbReference>
<dbReference type="Pfam" id="PF19086">
    <property type="entry name" value="Terpene_syn_C_2"/>
    <property type="match status" value="1"/>
</dbReference>